<proteinExistence type="predicted"/>
<reference evidence="1" key="1">
    <citation type="submission" date="2021-02" db="EMBL/GenBank/DDBJ databases">
        <authorList>
            <person name="Nowell W R."/>
        </authorList>
    </citation>
    <scope>NUCLEOTIDE SEQUENCE</scope>
</reference>
<comment type="caution">
    <text evidence="1">The sequence shown here is derived from an EMBL/GenBank/DDBJ whole genome shotgun (WGS) entry which is preliminary data.</text>
</comment>
<evidence type="ECO:0000313" key="2">
    <source>
        <dbReference type="Proteomes" id="UP000681720"/>
    </source>
</evidence>
<protein>
    <submittedName>
        <fullName evidence="1">Uncharacterized protein</fullName>
    </submittedName>
</protein>
<accession>A0A8S3BWI7</accession>
<sequence>AAIAAGMKVVLVPSLPLSNYDPSVIQHATLTLGSLLKFDPVEFGLPPFDDI</sequence>
<feature type="non-terminal residue" evidence="1">
    <location>
        <position position="1"/>
    </location>
</feature>
<evidence type="ECO:0000313" key="1">
    <source>
        <dbReference type="EMBL" id="CAF4868142.1"/>
    </source>
</evidence>
<dbReference type="AlphaFoldDB" id="A0A8S3BWI7"/>
<gene>
    <name evidence="1" type="ORF">GIL414_LOCUS50236</name>
</gene>
<organism evidence="1 2">
    <name type="scientific">Rotaria magnacalcarata</name>
    <dbReference type="NCBI Taxonomy" id="392030"/>
    <lineage>
        <taxon>Eukaryota</taxon>
        <taxon>Metazoa</taxon>
        <taxon>Spiralia</taxon>
        <taxon>Gnathifera</taxon>
        <taxon>Rotifera</taxon>
        <taxon>Eurotatoria</taxon>
        <taxon>Bdelloidea</taxon>
        <taxon>Philodinida</taxon>
        <taxon>Philodinidae</taxon>
        <taxon>Rotaria</taxon>
    </lineage>
</organism>
<name>A0A8S3BWI7_9BILA</name>
<dbReference type="Proteomes" id="UP000681720">
    <property type="component" value="Unassembled WGS sequence"/>
</dbReference>
<dbReference type="EMBL" id="CAJOBJ010166994">
    <property type="protein sequence ID" value="CAF4868142.1"/>
    <property type="molecule type" value="Genomic_DNA"/>
</dbReference>